<evidence type="ECO:0000256" key="5">
    <source>
        <dbReference type="ARBA" id="ARBA00023002"/>
    </source>
</evidence>
<accession>A0A6A6WTQ0</accession>
<evidence type="ECO:0000256" key="8">
    <source>
        <dbReference type="SAM" id="Phobius"/>
    </source>
</evidence>
<dbReference type="InterPro" id="IPR036396">
    <property type="entry name" value="Cyt_P450_sf"/>
</dbReference>
<dbReference type="SUPFAM" id="SSF48264">
    <property type="entry name" value="Cytochrome P450"/>
    <property type="match status" value="1"/>
</dbReference>
<reference evidence="9" key="1">
    <citation type="journal article" date="2020" name="Stud. Mycol.">
        <title>101 Dothideomycetes genomes: a test case for predicting lifestyles and emergence of pathogens.</title>
        <authorList>
            <person name="Haridas S."/>
            <person name="Albert R."/>
            <person name="Binder M."/>
            <person name="Bloem J."/>
            <person name="Labutti K."/>
            <person name="Salamov A."/>
            <person name="Andreopoulos B."/>
            <person name="Baker S."/>
            <person name="Barry K."/>
            <person name="Bills G."/>
            <person name="Bluhm B."/>
            <person name="Cannon C."/>
            <person name="Castanera R."/>
            <person name="Culley D."/>
            <person name="Daum C."/>
            <person name="Ezra D."/>
            <person name="Gonzalez J."/>
            <person name="Henrissat B."/>
            <person name="Kuo A."/>
            <person name="Liang C."/>
            <person name="Lipzen A."/>
            <person name="Lutzoni F."/>
            <person name="Magnuson J."/>
            <person name="Mondo S."/>
            <person name="Nolan M."/>
            <person name="Ohm R."/>
            <person name="Pangilinan J."/>
            <person name="Park H.-J."/>
            <person name="Ramirez L."/>
            <person name="Alfaro M."/>
            <person name="Sun H."/>
            <person name="Tritt A."/>
            <person name="Yoshinaga Y."/>
            <person name="Zwiers L.-H."/>
            <person name="Turgeon B."/>
            <person name="Goodwin S."/>
            <person name="Spatafora J."/>
            <person name="Crous P."/>
            <person name="Grigoriev I."/>
        </authorList>
    </citation>
    <scope>NUCLEOTIDE SEQUENCE</scope>
    <source>
        <strain evidence="9">CBS 109.77</strain>
    </source>
</reference>
<keyword evidence="6 7" id="KW-0408">Iron</keyword>
<organism evidence="9 10">
    <name type="scientific">Melanomma pulvis-pyrius CBS 109.77</name>
    <dbReference type="NCBI Taxonomy" id="1314802"/>
    <lineage>
        <taxon>Eukaryota</taxon>
        <taxon>Fungi</taxon>
        <taxon>Dikarya</taxon>
        <taxon>Ascomycota</taxon>
        <taxon>Pezizomycotina</taxon>
        <taxon>Dothideomycetes</taxon>
        <taxon>Pleosporomycetidae</taxon>
        <taxon>Pleosporales</taxon>
        <taxon>Melanommataceae</taxon>
        <taxon>Melanomma</taxon>
    </lineage>
</organism>
<keyword evidence="8" id="KW-0812">Transmembrane</keyword>
<keyword evidence="7" id="KW-0349">Heme</keyword>
<evidence type="ECO:0000256" key="3">
    <source>
        <dbReference type="ARBA" id="ARBA00010617"/>
    </source>
</evidence>
<dbReference type="EMBL" id="MU002305">
    <property type="protein sequence ID" value="KAF2787550.1"/>
    <property type="molecule type" value="Genomic_DNA"/>
</dbReference>
<dbReference type="CDD" id="cd11041">
    <property type="entry name" value="CYP503A1-like"/>
    <property type="match status" value="1"/>
</dbReference>
<protein>
    <submittedName>
        <fullName evidence="9">Putative cytochrome P450</fullName>
    </submittedName>
</protein>
<comment type="similarity">
    <text evidence="3">Belongs to the cytochrome P450 family.</text>
</comment>
<evidence type="ECO:0000256" key="6">
    <source>
        <dbReference type="ARBA" id="ARBA00023004"/>
    </source>
</evidence>
<evidence type="ECO:0000256" key="2">
    <source>
        <dbReference type="ARBA" id="ARBA00004685"/>
    </source>
</evidence>
<dbReference type="GO" id="GO:0020037">
    <property type="term" value="F:heme binding"/>
    <property type="evidence" value="ECO:0007669"/>
    <property type="project" value="InterPro"/>
</dbReference>
<dbReference type="Proteomes" id="UP000799757">
    <property type="component" value="Unassembled WGS sequence"/>
</dbReference>
<dbReference type="InterPro" id="IPR001128">
    <property type="entry name" value="Cyt_P450"/>
</dbReference>
<dbReference type="GO" id="GO:0004497">
    <property type="term" value="F:monooxygenase activity"/>
    <property type="evidence" value="ECO:0007669"/>
    <property type="project" value="InterPro"/>
</dbReference>
<proteinExistence type="inferred from homology"/>
<dbReference type="PANTHER" id="PTHR46206:SF9">
    <property type="entry name" value="CYTOCHROME P450"/>
    <property type="match status" value="1"/>
</dbReference>
<evidence type="ECO:0000256" key="1">
    <source>
        <dbReference type="ARBA" id="ARBA00001971"/>
    </source>
</evidence>
<evidence type="ECO:0000256" key="4">
    <source>
        <dbReference type="ARBA" id="ARBA00022723"/>
    </source>
</evidence>
<dbReference type="GO" id="GO:0016705">
    <property type="term" value="F:oxidoreductase activity, acting on paired donors, with incorporation or reduction of molecular oxygen"/>
    <property type="evidence" value="ECO:0007669"/>
    <property type="project" value="InterPro"/>
</dbReference>
<dbReference type="PANTHER" id="PTHR46206">
    <property type="entry name" value="CYTOCHROME P450"/>
    <property type="match status" value="1"/>
</dbReference>
<dbReference type="Gene3D" id="1.10.630.10">
    <property type="entry name" value="Cytochrome P450"/>
    <property type="match status" value="1"/>
</dbReference>
<feature type="transmembrane region" description="Helical" evidence="8">
    <location>
        <begin position="30"/>
        <end position="49"/>
    </location>
</feature>
<evidence type="ECO:0000313" key="10">
    <source>
        <dbReference type="Proteomes" id="UP000799757"/>
    </source>
</evidence>
<keyword evidence="8" id="KW-1133">Transmembrane helix</keyword>
<comment type="cofactor">
    <cofactor evidence="1 7">
        <name>heme</name>
        <dbReference type="ChEBI" id="CHEBI:30413"/>
    </cofactor>
</comment>
<evidence type="ECO:0000313" key="9">
    <source>
        <dbReference type="EMBL" id="KAF2787550.1"/>
    </source>
</evidence>
<sequence length="533" mass="60778">MNGTSSTAVHGIPHQFNVSAAISALSSKGVLLPVAGAVFSLIFFLLPFISSPKVDAPIVGYRSVFELTLLLRLRFLFGAKDIIRNGYSKYKNVIFYVRRIDIDVAVVPTKYLDELRLLPISKLSSLHALVANLVGEYTYISRILESNQHVRVLQTHLQGNLEKFLGWAEEELNDIFETTVPNSTEWQEVDIQDLQRTIVSRIMSRVFLGYPTCRNKEWLHLCLAFTVNVFATSFALRMFPPFLHSFIARLLPSRYWIRRNLDKAEKLIVQLIDHHAERAAQKAHDPGMHREDEIASLLDWMIENAQGNEAEPQKLAARQLILTLASVHTTSMALAHALFDLCAHPEYMVPLREELLDVLQQPGGLCKRNLEQLHKMESFLAESQRLNPPVLLTPQRQVMQQICLSDGTILPQGTRIAFASAAIAMDPIINPSPEQFDGYRSLHKHQHDLEHGIKVNKHAMAVPDKERLVFGHGKQACPGRFFAVNEMKMILARFLVGYEFKFPEGKERPRNFFLEEYIVPDPRAKLMMRNRKM</sequence>
<feature type="binding site" description="axial binding residue" evidence="7">
    <location>
        <position position="477"/>
    </location>
    <ligand>
        <name>heme</name>
        <dbReference type="ChEBI" id="CHEBI:30413"/>
    </ligand>
    <ligandPart>
        <name>Fe</name>
        <dbReference type="ChEBI" id="CHEBI:18248"/>
    </ligandPart>
</feature>
<dbReference type="OrthoDB" id="1844152at2759"/>
<dbReference type="PRINTS" id="PR00465">
    <property type="entry name" value="EP450IV"/>
</dbReference>
<dbReference type="GO" id="GO:0005506">
    <property type="term" value="F:iron ion binding"/>
    <property type="evidence" value="ECO:0007669"/>
    <property type="project" value="InterPro"/>
</dbReference>
<dbReference type="Pfam" id="PF00067">
    <property type="entry name" value="p450"/>
    <property type="match status" value="1"/>
</dbReference>
<gene>
    <name evidence="9" type="ORF">K505DRAFT_329600</name>
</gene>
<dbReference type="AlphaFoldDB" id="A0A6A6WTQ0"/>
<name>A0A6A6WTQ0_9PLEO</name>
<dbReference type="InterPro" id="IPR002403">
    <property type="entry name" value="Cyt_P450_E_grp-IV"/>
</dbReference>
<comment type="pathway">
    <text evidence="2">Mycotoxin biosynthesis.</text>
</comment>
<evidence type="ECO:0000256" key="7">
    <source>
        <dbReference type="PIRSR" id="PIRSR602403-1"/>
    </source>
</evidence>
<keyword evidence="10" id="KW-1185">Reference proteome</keyword>
<keyword evidence="8" id="KW-0472">Membrane</keyword>
<keyword evidence="5" id="KW-0560">Oxidoreductase</keyword>
<feature type="transmembrane region" description="Helical" evidence="8">
    <location>
        <begin position="218"/>
        <end position="239"/>
    </location>
</feature>
<keyword evidence="4 7" id="KW-0479">Metal-binding</keyword>